<dbReference type="InterPro" id="IPR008979">
    <property type="entry name" value="Galactose-bd-like_sf"/>
</dbReference>
<dbReference type="SMART" id="SM00776">
    <property type="entry name" value="NPCBM"/>
    <property type="match status" value="1"/>
</dbReference>
<dbReference type="SUPFAM" id="SSF49785">
    <property type="entry name" value="Galactose-binding domain-like"/>
    <property type="match status" value="1"/>
</dbReference>
<dbReference type="Gene3D" id="2.60.120.1060">
    <property type="entry name" value="NPCBM/NEW2 domain"/>
    <property type="match status" value="1"/>
</dbReference>
<proteinExistence type="predicted"/>
<evidence type="ECO:0000313" key="3">
    <source>
        <dbReference type="Proteomes" id="UP000322887"/>
    </source>
</evidence>
<reference evidence="2 3" key="1">
    <citation type="submission" date="2019-08" db="EMBL/GenBank/DDBJ databases">
        <title>Deep-cultivation of Planctomycetes and their phenomic and genomic characterization uncovers novel biology.</title>
        <authorList>
            <person name="Wiegand S."/>
            <person name="Jogler M."/>
            <person name="Boedeker C."/>
            <person name="Pinto D."/>
            <person name="Vollmers J."/>
            <person name="Rivas-Marin E."/>
            <person name="Kohn T."/>
            <person name="Peeters S.H."/>
            <person name="Heuer A."/>
            <person name="Rast P."/>
            <person name="Oberbeckmann S."/>
            <person name="Bunk B."/>
            <person name="Jeske O."/>
            <person name="Meyerdierks A."/>
            <person name="Storesund J.E."/>
            <person name="Kallscheuer N."/>
            <person name="Luecker S."/>
            <person name="Lage O.M."/>
            <person name="Pohl T."/>
            <person name="Merkel B.J."/>
            <person name="Hornburger P."/>
            <person name="Mueller R.-W."/>
            <person name="Bruemmer F."/>
            <person name="Labrenz M."/>
            <person name="Spormann A.M."/>
            <person name="Op den Camp H."/>
            <person name="Overmann J."/>
            <person name="Amann R."/>
            <person name="Jetten M.S.M."/>
            <person name="Mascher T."/>
            <person name="Medema M.H."/>
            <person name="Devos D.P."/>
            <person name="Kaster A.-K."/>
            <person name="Ovreas L."/>
            <person name="Rohde M."/>
            <person name="Galperin M.Y."/>
            <person name="Jogler C."/>
        </authorList>
    </citation>
    <scope>NUCLEOTIDE SEQUENCE [LARGE SCALE GENOMIC DNA]</scope>
    <source>
        <strain evidence="2 3">DSM 8797</strain>
    </source>
</reference>
<dbReference type="InterPro" id="IPR013222">
    <property type="entry name" value="Glyco_hyd_98_carb-bd"/>
</dbReference>
<dbReference type="Pfam" id="PF08305">
    <property type="entry name" value="NPCBM"/>
    <property type="match status" value="1"/>
</dbReference>
<dbReference type="EMBL" id="CP042910">
    <property type="protein sequence ID" value="QEG15102.1"/>
    <property type="molecule type" value="Genomic_DNA"/>
</dbReference>
<evidence type="ECO:0000313" key="2">
    <source>
        <dbReference type="EMBL" id="QEG15102.1"/>
    </source>
</evidence>
<protein>
    <submittedName>
        <fullName evidence="2">NPCBM/NEW2 domain protein</fullName>
    </submittedName>
</protein>
<name>A0ABX5YHA1_9PLAN</name>
<keyword evidence="3" id="KW-1185">Reference proteome</keyword>
<dbReference type="Proteomes" id="UP000322887">
    <property type="component" value="Chromosome"/>
</dbReference>
<accession>A0ABX5YHA1</accession>
<sequence>MFPLRSRFNVPAFFVLLSVLLLPGALQILQAFPPAENIDFDEKYKQLLQEAKSAPSPGTLKEVAFDAINASQAAIHSGDYTAAVKIAALAVKIGKSSGNNHASVTANSLKQRCTILSREYRDVEKFHQQLQKDPNDANAAALYGKFVALKLNNWKEGLFWLARGDDAEYRTLAKQEIANSQDASALLAVANGWYQLADKEKGLTKQELEMHTYDLYSQIWPQTVGAGRAALNARLSEMPLRYLNHMEEQDVLPGPWPFAKNGESGNGKGMFTINHVEYSNGLGLHPPNNGFARVRYQLDGQYKTFVTGVALIDATAEVRRSVTFTVFGDDRVLWKSPLIRVRGEAVFCKVSVRNINRLEIRTESPGQAYGANAVWLDPHVLK</sequence>
<dbReference type="InterPro" id="IPR038637">
    <property type="entry name" value="NPCBM_sf"/>
</dbReference>
<organism evidence="2 3">
    <name type="scientific">Gimesia maris</name>
    <dbReference type="NCBI Taxonomy" id="122"/>
    <lineage>
        <taxon>Bacteria</taxon>
        <taxon>Pseudomonadati</taxon>
        <taxon>Planctomycetota</taxon>
        <taxon>Planctomycetia</taxon>
        <taxon>Planctomycetales</taxon>
        <taxon>Planctomycetaceae</taxon>
        <taxon>Gimesia</taxon>
    </lineage>
</organism>
<gene>
    <name evidence="2" type="ORF">GmarT_09400</name>
</gene>
<dbReference type="GeneID" id="98645597"/>
<dbReference type="RefSeq" id="WP_002646510.1">
    <property type="nucleotide sequence ID" value="NZ_CP042910.1"/>
</dbReference>
<feature type="domain" description="Glycosyl hydrolase family 98 putative carbohydrate-binding module" evidence="1">
    <location>
        <begin position="237"/>
        <end position="382"/>
    </location>
</feature>
<evidence type="ECO:0000259" key="1">
    <source>
        <dbReference type="SMART" id="SM00776"/>
    </source>
</evidence>